<dbReference type="AlphaFoldDB" id="A0A8K0SN20"/>
<dbReference type="EMBL" id="JAGPNK010000013">
    <property type="protein sequence ID" value="KAH7309918.1"/>
    <property type="molecule type" value="Genomic_DNA"/>
</dbReference>
<name>A0A8K0SN20_9HYPO</name>
<accession>A0A8K0SN20</accession>
<protein>
    <submittedName>
        <fullName evidence="1">Uncharacterized protein</fullName>
    </submittedName>
</protein>
<dbReference type="OrthoDB" id="5068804at2759"/>
<gene>
    <name evidence="2" type="ORF">B0I35DRAFT_449979</name>
    <name evidence="1" type="ORF">B0I35DRAFT_453504</name>
</gene>
<comment type="caution">
    <text evidence="1">The sequence shown here is derived from an EMBL/GenBank/DDBJ whole genome shotgun (WGS) entry which is preliminary data.</text>
</comment>
<proteinExistence type="predicted"/>
<evidence type="ECO:0000313" key="3">
    <source>
        <dbReference type="Proteomes" id="UP000813444"/>
    </source>
</evidence>
<dbReference type="Proteomes" id="UP000813444">
    <property type="component" value="Unassembled WGS sequence"/>
</dbReference>
<organism evidence="1 3">
    <name type="scientific">Stachybotrys elegans</name>
    <dbReference type="NCBI Taxonomy" id="80388"/>
    <lineage>
        <taxon>Eukaryota</taxon>
        <taxon>Fungi</taxon>
        <taxon>Dikarya</taxon>
        <taxon>Ascomycota</taxon>
        <taxon>Pezizomycotina</taxon>
        <taxon>Sordariomycetes</taxon>
        <taxon>Hypocreomycetidae</taxon>
        <taxon>Hypocreales</taxon>
        <taxon>Stachybotryaceae</taxon>
        <taxon>Stachybotrys</taxon>
    </lineage>
</organism>
<sequence length="160" mass="17334">MASPSPCAGEPVDFFTTHGYFYEQDAAIGSLVPELEKRGIAETVDGLAVAKPKLMENPRVRSILEPYLDRLEAQLCTTLGPDPHHRFVLSLEPGQKDRIIIHILSPGSLAELTQRSHVDPPGWGRLKGAPASNGFIEVPDAILKKRGCTHSSIQMDAGGL</sequence>
<keyword evidence="3" id="KW-1185">Reference proteome</keyword>
<dbReference type="EMBL" id="JAGPNK010000004">
    <property type="protein sequence ID" value="KAH7322561.1"/>
    <property type="molecule type" value="Genomic_DNA"/>
</dbReference>
<reference evidence="1" key="1">
    <citation type="journal article" date="2021" name="Nat. Commun.">
        <title>Genetic determinants of endophytism in the Arabidopsis root mycobiome.</title>
        <authorList>
            <person name="Mesny F."/>
            <person name="Miyauchi S."/>
            <person name="Thiergart T."/>
            <person name="Pickel B."/>
            <person name="Atanasova L."/>
            <person name="Karlsson M."/>
            <person name="Huettel B."/>
            <person name="Barry K.W."/>
            <person name="Haridas S."/>
            <person name="Chen C."/>
            <person name="Bauer D."/>
            <person name="Andreopoulos W."/>
            <person name="Pangilinan J."/>
            <person name="LaButti K."/>
            <person name="Riley R."/>
            <person name="Lipzen A."/>
            <person name="Clum A."/>
            <person name="Drula E."/>
            <person name="Henrissat B."/>
            <person name="Kohler A."/>
            <person name="Grigoriev I.V."/>
            <person name="Martin F.M."/>
            <person name="Hacquard S."/>
        </authorList>
    </citation>
    <scope>NUCLEOTIDE SEQUENCE</scope>
    <source>
        <strain evidence="1">MPI-CAGE-CH-0235</strain>
    </source>
</reference>
<evidence type="ECO:0000313" key="2">
    <source>
        <dbReference type="EMBL" id="KAH7322561.1"/>
    </source>
</evidence>
<evidence type="ECO:0000313" key="1">
    <source>
        <dbReference type="EMBL" id="KAH7309918.1"/>
    </source>
</evidence>